<dbReference type="EMBL" id="JBJKFK010008916">
    <property type="protein sequence ID" value="KAL3306945.1"/>
    <property type="molecule type" value="Genomic_DNA"/>
</dbReference>
<reference evidence="1 2" key="1">
    <citation type="submission" date="2024-11" db="EMBL/GenBank/DDBJ databases">
        <title>Adaptive evolution of stress response genes in parasites aligns with host niche diversity.</title>
        <authorList>
            <person name="Hahn C."/>
            <person name="Resl P."/>
        </authorList>
    </citation>
    <scope>NUCLEOTIDE SEQUENCE [LARGE SCALE GENOMIC DNA]</scope>
    <source>
        <strain evidence="1">EGGRZ-B1_66</strain>
        <tissue evidence="1">Body</tissue>
    </source>
</reference>
<dbReference type="AlphaFoldDB" id="A0ABD2PI39"/>
<comment type="caution">
    <text evidence="1">The sequence shown here is derived from an EMBL/GenBank/DDBJ whole genome shotgun (WGS) entry which is preliminary data.</text>
</comment>
<sequence length="59" mass="6077">VFEAAGINSTGADTLRGDLGKALAFESVASLPVVPGAVPTDFETSTVDQAYLHKICLLV</sequence>
<protein>
    <submittedName>
        <fullName evidence="1">Uncharacterized protein</fullName>
    </submittedName>
</protein>
<organism evidence="1 2">
    <name type="scientific">Cichlidogyrus casuarinus</name>
    <dbReference type="NCBI Taxonomy" id="1844966"/>
    <lineage>
        <taxon>Eukaryota</taxon>
        <taxon>Metazoa</taxon>
        <taxon>Spiralia</taxon>
        <taxon>Lophotrochozoa</taxon>
        <taxon>Platyhelminthes</taxon>
        <taxon>Monogenea</taxon>
        <taxon>Monopisthocotylea</taxon>
        <taxon>Dactylogyridea</taxon>
        <taxon>Ancyrocephalidae</taxon>
        <taxon>Cichlidogyrus</taxon>
    </lineage>
</organism>
<feature type="non-terminal residue" evidence="1">
    <location>
        <position position="1"/>
    </location>
</feature>
<name>A0ABD2PI39_9PLAT</name>
<keyword evidence="2" id="KW-1185">Reference proteome</keyword>
<evidence type="ECO:0000313" key="2">
    <source>
        <dbReference type="Proteomes" id="UP001626550"/>
    </source>
</evidence>
<gene>
    <name evidence="1" type="ORF">Ciccas_014556</name>
</gene>
<accession>A0ABD2PI39</accession>
<evidence type="ECO:0000313" key="1">
    <source>
        <dbReference type="EMBL" id="KAL3306945.1"/>
    </source>
</evidence>
<proteinExistence type="predicted"/>
<dbReference type="Proteomes" id="UP001626550">
    <property type="component" value="Unassembled WGS sequence"/>
</dbReference>